<keyword evidence="13" id="KW-1185">Reference proteome</keyword>
<comment type="function">
    <text evidence="9">Involved in the cellular defense against the biological effects of O6-methylguanine (O6-MeG) and O4-methylthymine (O4-MeT) in DNA. Repairs the methylated nucleobase in DNA by stoichiometrically transferring the methyl group to a cysteine residue in the enzyme. This is a suicide reaction: the enzyme is irreversibly inactivated.</text>
</comment>
<evidence type="ECO:0000256" key="9">
    <source>
        <dbReference type="HAMAP-Rule" id="MF_00772"/>
    </source>
</evidence>
<comment type="subcellular location">
    <subcellularLocation>
        <location evidence="9">Cytoplasm</location>
    </subcellularLocation>
</comment>
<gene>
    <name evidence="12" type="ORF">CBF36_06395</name>
</gene>
<evidence type="ECO:0000313" key="13">
    <source>
        <dbReference type="Proteomes" id="UP000288490"/>
    </source>
</evidence>
<evidence type="ECO:0000313" key="12">
    <source>
        <dbReference type="EMBL" id="RST94262.1"/>
    </source>
</evidence>
<comment type="miscellaneous">
    <text evidence="9">This enzyme catalyzes only one turnover and therefore is not strictly catalytic. According to one definition, an enzyme is a biocatalyst that acts repeatedly and over many reaction cycles.</text>
</comment>
<feature type="domain" description="Methylated-DNA-[protein]-cysteine S-methyltransferase DNA binding" evidence="10">
    <location>
        <begin position="72"/>
        <end position="155"/>
    </location>
</feature>
<dbReference type="Gene3D" id="1.10.10.10">
    <property type="entry name" value="Winged helix-like DNA-binding domain superfamily/Winged helix DNA-binding domain"/>
    <property type="match status" value="1"/>
</dbReference>
<evidence type="ECO:0000256" key="1">
    <source>
        <dbReference type="ARBA" id="ARBA00001286"/>
    </source>
</evidence>
<dbReference type="PROSITE" id="PS00374">
    <property type="entry name" value="MGMT"/>
    <property type="match status" value="1"/>
</dbReference>
<comment type="catalytic activity">
    <reaction evidence="1 9">
        <text>a 4-O-methyl-thymidine in DNA + L-cysteinyl-[protein] = a thymidine in DNA + S-methyl-L-cysteinyl-[protein]</text>
        <dbReference type="Rhea" id="RHEA:53428"/>
        <dbReference type="Rhea" id="RHEA-COMP:10131"/>
        <dbReference type="Rhea" id="RHEA-COMP:10132"/>
        <dbReference type="Rhea" id="RHEA-COMP:13555"/>
        <dbReference type="Rhea" id="RHEA-COMP:13556"/>
        <dbReference type="ChEBI" id="CHEBI:29950"/>
        <dbReference type="ChEBI" id="CHEBI:82612"/>
        <dbReference type="ChEBI" id="CHEBI:137386"/>
        <dbReference type="ChEBI" id="CHEBI:137387"/>
        <dbReference type="EC" id="2.1.1.63"/>
    </reaction>
</comment>
<dbReference type="OrthoDB" id="9802228at2"/>
<dbReference type="AlphaFoldDB" id="A0A429ZKQ1"/>
<dbReference type="SUPFAM" id="SSF46767">
    <property type="entry name" value="Methylated DNA-protein cysteine methyltransferase, C-terminal domain"/>
    <property type="match status" value="1"/>
</dbReference>
<dbReference type="HAMAP" id="MF_00772">
    <property type="entry name" value="OGT"/>
    <property type="match status" value="1"/>
</dbReference>
<keyword evidence="7 9" id="KW-0234">DNA repair</keyword>
<dbReference type="SUPFAM" id="SSF53155">
    <property type="entry name" value="Methylated DNA-protein cysteine methyltransferase domain"/>
    <property type="match status" value="1"/>
</dbReference>
<evidence type="ECO:0000259" key="10">
    <source>
        <dbReference type="Pfam" id="PF01035"/>
    </source>
</evidence>
<comment type="catalytic activity">
    <reaction evidence="8 9">
        <text>a 6-O-methyl-2'-deoxyguanosine in DNA + L-cysteinyl-[protein] = S-methyl-L-cysteinyl-[protein] + a 2'-deoxyguanosine in DNA</text>
        <dbReference type="Rhea" id="RHEA:24000"/>
        <dbReference type="Rhea" id="RHEA-COMP:10131"/>
        <dbReference type="Rhea" id="RHEA-COMP:10132"/>
        <dbReference type="Rhea" id="RHEA-COMP:11367"/>
        <dbReference type="Rhea" id="RHEA-COMP:11368"/>
        <dbReference type="ChEBI" id="CHEBI:29950"/>
        <dbReference type="ChEBI" id="CHEBI:82612"/>
        <dbReference type="ChEBI" id="CHEBI:85445"/>
        <dbReference type="ChEBI" id="CHEBI:85448"/>
        <dbReference type="EC" id="2.1.1.63"/>
    </reaction>
</comment>
<dbReference type="InterPro" id="IPR036631">
    <property type="entry name" value="MGMT_N_sf"/>
</dbReference>
<dbReference type="FunFam" id="1.10.10.10:FF:000214">
    <property type="entry name" value="Methylated-DNA--protein-cysteine methyltransferase"/>
    <property type="match status" value="1"/>
</dbReference>
<reference evidence="12 13" key="1">
    <citation type="submission" date="2017-05" db="EMBL/GenBank/DDBJ databases">
        <title>Vagococcus spp. assemblies.</title>
        <authorList>
            <person name="Gulvik C.A."/>
        </authorList>
    </citation>
    <scope>NUCLEOTIDE SEQUENCE [LARGE SCALE GENOMIC DNA]</scope>
    <source>
        <strain evidence="12 13">SS1994</strain>
    </source>
</reference>
<dbReference type="GO" id="GO:0032259">
    <property type="term" value="P:methylation"/>
    <property type="evidence" value="ECO:0007669"/>
    <property type="project" value="UniProtKB-KW"/>
</dbReference>
<comment type="caution">
    <text evidence="12">The sequence shown here is derived from an EMBL/GenBank/DDBJ whole genome shotgun (WGS) entry which is preliminary data.</text>
</comment>
<evidence type="ECO:0000256" key="3">
    <source>
        <dbReference type="ARBA" id="ARBA00022490"/>
    </source>
</evidence>
<evidence type="ECO:0000256" key="8">
    <source>
        <dbReference type="ARBA" id="ARBA00049348"/>
    </source>
</evidence>
<keyword evidence="5 9" id="KW-0808">Transferase</keyword>
<dbReference type="Pfam" id="PF01035">
    <property type="entry name" value="DNA_binding_1"/>
    <property type="match status" value="1"/>
</dbReference>
<dbReference type="GO" id="GO:0006307">
    <property type="term" value="P:DNA alkylation repair"/>
    <property type="evidence" value="ECO:0007669"/>
    <property type="project" value="UniProtKB-UniRule"/>
</dbReference>
<dbReference type="PANTHER" id="PTHR10815:SF13">
    <property type="entry name" value="METHYLATED-DNA--PROTEIN-CYSTEINE METHYLTRANSFERASE"/>
    <property type="match status" value="1"/>
</dbReference>
<organism evidence="12 13">
    <name type="scientific">Vagococcus bubulae</name>
    <dbReference type="NCBI Taxonomy" id="1977868"/>
    <lineage>
        <taxon>Bacteria</taxon>
        <taxon>Bacillati</taxon>
        <taxon>Bacillota</taxon>
        <taxon>Bacilli</taxon>
        <taxon>Lactobacillales</taxon>
        <taxon>Enterococcaceae</taxon>
        <taxon>Vagococcus</taxon>
    </lineage>
</organism>
<dbReference type="PANTHER" id="PTHR10815">
    <property type="entry name" value="METHYLATED-DNA--PROTEIN-CYSTEINE METHYLTRANSFERASE"/>
    <property type="match status" value="1"/>
</dbReference>
<evidence type="ECO:0000259" key="11">
    <source>
        <dbReference type="Pfam" id="PF02870"/>
    </source>
</evidence>
<dbReference type="Proteomes" id="UP000288490">
    <property type="component" value="Unassembled WGS sequence"/>
</dbReference>
<dbReference type="NCBIfam" id="TIGR00589">
    <property type="entry name" value="ogt"/>
    <property type="match status" value="1"/>
</dbReference>
<evidence type="ECO:0000256" key="2">
    <source>
        <dbReference type="ARBA" id="ARBA00008711"/>
    </source>
</evidence>
<proteinExistence type="inferred from homology"/>
<feature type="active site" description="Nucleophile; methyl group acceptor" evidence="9">
    <location>
        <position position="123"/>
    </location>
</feature>
<dbReference type="InterPro" id="IPR036217">
    <property type="entry name" value="MethylDNA_cys_MeTrfase_DNAb"/>
</dbReference>
<accession>A0A429ZKQ1</accession>
<dbReference type="GO" id="GO:0005737">
    <property type="term" value="C:cytoplasm"/>
    <property type="evidence" value="ECO:0007669"/>
    <property type="project" value="UniProtKB-SubCell"/>
</dbReference>
<dbReference type="CDD" id="cd06445">
    <property type="entry name" value="ATase"/>
    <property type="match status" value="1"/>
</dbReference>
<comment type="similarity">
    <text evidence="2 9">Belongs to the MGMT family.</text>
</comment>
<feature type="domain" description="Methylguanine DNA methyltransferase ribonuclease-like" evidence="11">
    <location>
        <begin position="19"/>
        <end position="67"/>
    </location>
</feature>
<dbReference type="GO" id="GO:0003908">
    <property type="term" value="F:methylated-DNA-[protein]-cysteine S-methyltransferase activity"/>
    <property type="evidence" value="ECO:0007669"/>
    <property type="project" value="UniProtKB-UniRule"/>
</dbReference>
<name>A0A429ZKQ1_9ENTE</name>
<dbReference type="EC" id="2.1.1.63" evidence="9"/>
<keyword evidence="3 9" id="KW-0963">Cytoplasm</keyword>
<keyword evidence="6 9" id="KW-0227">DNA damage</keyword>
<dbReference type="EMBL" id="NGJT01000009">
    <property type="protein sequence ID" value="RST94262.1"/>
    <property type="molecule type" value="Genomic_DNA"/>
</dbReference>
<evidence type="ECO:0000256" key="6">
    <source>
        <dbReference type="ARBA" id="ARBA00022763"/>
    </source>
</evidence>
<evidence type="ECO:0000256" key="7">
    <source>
        <dbReference type="ARBA" id="ARBA00023204"/>
    </source>
</evidence>
<evidence type="ECO:0000256" key="5">
    <source>
        <dbReference type="ARBA" id="ARBA00022679"/>
    </source>
</evidence>
<dbReference type="InterPro" id="IPR008332">
    <property type="entry name" value="MethylG_MeTrfase_N"/>
</dbReference>
<evidence type="ECO:0000256" key="4">
    <source>
        <dbReference type="ARBA" id="ARBA00022603"/>
    </source>
</evidence>
<dbReference type="InterPro" id="IPR001497">
    <property type="entry name" value="MethylDNA_cys_MeTrfase_AS"/>
</dbReference>
<dbReference type="InterPro" id="IPR036388">
    <property type="entry name" value="WH-like_DNA-bd_sf"/>
</dbReference>
<keyword evidence="4 9" id="KW-0489">Methyltransferase</keyword>
<dbReference type="Pfam" id="PF02870">
    <property type="entry name" value="Methyltransf_1N"/>
    <property type="match status" value="1"/>
</dbReference>
<sequence>MPLTYNINHLFLDIEQTDQKISHIHFIDPLDVINTTKPTDSTISQCLKELQEYLSHQREQFTVPLDLSIGTSFQQNVWRALLDIPYGQTCSYKDIARKINQPKAYQAVGQACKKNPIPIIIPCHRVISQSGQLTGYFGTSEFGLRIKQSLITLEKGNHE</sequence>
<dbReference type="InterPro" id="IPR014048">
    <property type="entry name" value="MethylDNA_cys_MeTrfase_DNA-bd"/>
</dbReference>
<dbReference type="InterPro" id="IPR023546">
    <property type="entry name" value="MGMT"/>
</dbReference>
<protein>
    <recommendedName>
        <fullName evidence="9">Methylated-DNA--protein-cysteine methyltransferase</fullName>
        <ecNumber evidence="9">2.1.1.63</ecNumber>
    </recommendedName>
    <alternativeName>
        <fullName evidence="9">6-O-methylguanine-DNA methyltransferase</fullName>
        <shortName evidence="9">MGMT</shortName>
    </alternativeName>
    <alternativeName>
        <fullName evidence="9">O-6-methylguanine-DNA-alkyltransferase</fullName>
    </alternativeName>
</protein>